<dbReference type="EMBL" id="BAAATK010000007">
    <property type="protein sequence ID" value="GAA2428823.1"/>
    <property type="molecule type" value="Genomic_DNA"/>
</dbReference>
<accession>A0ABN3JG17</accession>
<feature type="signal peptide" evidence="2">
    <location>
        <begin position="1"/>
        <end position="25"/>
    </location>
</feature>
<sequence>MPITVREYRFTGFFAAGAAAWAAGAATAPATATPAPVTADLCRNFRRFNGMAGSPRRTVEQANDLTTRVDSDPATTGRNRSARFRSGDSTGELPHP</sequence>
<keyword evidence="4" id="KW-1185">Reference proteome</keyword>
<gene>
    <name evidence="3" type="ORF">GCM10010421_15860</name>
</gene>
<evidence type="ECO:0000256" key="2">
    <source>
        <dbReference type="SAM" id="SignalP"/>
    </source>
</evidence>
<feature type="compositionally biased region" description="Polar residues" evidence="1">
    <location>
        <begin position="60"/>
        <end position="79"/>
    </location>
</feature>
<name>A0ABN3JG17_9ACTN</name>
<reference evidence="3 4" key="1">
    <citation type="journal article" date="2019" name="Int. J. Syst. Evol. Microbiol.">
        <title>The Global Catalogue of Microorganisms (GCM) 10K type strain sequencing project: providing services to taxonomists for standard genome sequencing and annotation.</title>
        <authorList>
            <consortium name="The Broad Institute Genomics Platform"/>
            <consortium name="The Broad Institute Genome Sequencing Center for Infectious Disease"/>
            <person name="Wu L."/>
            <person name="Ma J."/>
        </authorList>
    </citation>
    <scope>NUCLEOTIDE SEQUENCE [LARGE SCALE GENOMIC DNA]</scope>
    <source>
        <strain evidence="3 4">JCM 6922</strain>
    </source>
</reference>
<evidence type="ECO:0000256" key="1">
    <source>
        <dbReference type="SAM" id="MobiDB-lite"/>
    </source>
</evidence>
<proteinExistence type="predicted"/>
<evidence type="ECO:0008006" key="5">
    <source>
        <dbReference type="Google" id="ProtNLM"/>
    </source>
</evidence>
<protein>
    <recommendedName>
        <fullName evidence="5">Secreted protein</fullName>
    </recommendedName>
</protein>
<keyword evidence="2" id="KW-0732">Signal</keyword>
<evidence type="ECO:0000313" key="4">
    <source>
        <dbReference type="Proteomes" id="UP001500460"/>
    </source>
</evidence>
<organism evidence="3 4">
    <name type="scientific">Streptomyces glaucus</name>
    <dbReference type="NCBI Taxonomy" id="284029"/>
    <lineage>
        <taxon>Bacteria</taxon>
        <taxon>Bacillati</taxon>
        <taxon>Actinomycetota</taxon>
        <taxon>Actinomycetes</taxon>
        <taxon>Kitasatosporales</taxon>
        <taxon>Streptomycetaceae</taxon>
        <taxon>Streptomyces</taxon>
    </lineage>
</organism>
<dbReference type="Proteomes" id="UP001500460">
    <property type="component" value="Unassembled WGS sequence"/>
</dbReference>
<comment type="caution">
    <text evidence="3">The sequence shown here is derived from an EMBL/GenBank/DDBJ whole genome shotgun (WGS) entry which is preliminary data.</text>
</comment>
<feature type="chain" id="PRO_5046100034" description="Secreted protein" evidence="2">
    <location>
        <begin position="26"/>
        <end position="96"/>
    </location>
</feature>
<evidence type="ECO:0000313" key="3">
    <source>
        <dbReference type="EMBL" id="GAA2428823.1"/>
    </source>
</evidence>
<feature type="region of interest" description="Disordered" evidence="1">
    <location>
        <begin position="50"/>
        <end position="96"/>
    </location>
</feature>